<protein>
    <recommendedName>
        <fullName evidence="3">HEAT repeat-containing protein</fullName>
    </recommendedName>
</protein>
<evidence type="ECO:0008006" key="3">
    <source>
        <dbReference type="Google" id="ProtNLM"/>
    </source>
</evidence>
<organism evidence="1 2">
    <name type="scientific">Actinoplanes derwentensis</name>
    <dbReference type="NCBI Taxonomy" id="113562"/>
    <lineage>
        <taxon>Bacteria</taxon>
        <taxon>Bacillati</taxon>
        <taxon>Actinomycetota</taxon>
        <taxon>Actinomycetes</taxon>
        <taxon>Micromonosporales</taxon>
        <taxon>Micromonosporaceae</taxon>
        <taxon>Actinoplanes</taxon>
    </lineage>
</organism>
<keyword evidence="2" id="KW-1185">Reference proteome</keyword>
<dbReference type="STRING" id="113562.SAMN04489716_9314"/>
<accession>A0A1H2DD55</accession>
<sequence length="421" mass="45861">MTAPTFEDVLTFAASLTDEPSRASALEELASRTPAGRGGEILDRAEKISEEYSRGRVLHALIRSGDSALVPQLLDSASRLTRAYARALVLTDLLPHLAENERSRSAEEVARLLALVGASSSMGEAYQGLARYLSPERMASLLDTWMAALPGEAERADLRSSLSGKPLRPNAQAAETWDEAAAEKLAAALDAEIAPYRLGESLPDEWPDLILLDIRLNEMISRLPADRRPAAARTAVQIRNGHCQFQLETVLPYLTQAEIRDLIGFVKPIYLSRGFGDIAEHLDPAHLPELLDAVIALEPEWVRGEGLMRAAGHLGPDLLDRAVVAAVAIRDPEQRVHSLAGIVEHLPVDRRPATVDAALLAATGIPLATDRAFALVTLAEALPAEERDETLAAAFTAIRKDRSEGRWLTQLIRLLPPSRRR</sequence>
<name>A0A1H2DD55_9ACTN</name>
<evidence type="ECO:0000313" key="1">
    <source>
        <dbReference type="EMBL" id="SDT80688.1"/>
    </source>
</evidence>
<dbReference type="AlphaFoldDB" id="A0A1H2DD55"/>
<gene>
    <name evidence="1" type="ORF">SAMN04489716_9314</name>
</gene>
<dbReference type="RefSeq" id="WP_092555863.1">
    <property type="nucleotide sequence ID" value="NZ_BOMJ01000088.1"/>
</dbReference>
<dbReference type="EMBL" id="LT629758">
    <property type="protein sequence ID" value="SDT80688.1"/>
    <property type="molecule type" value="Genomic_DNA"/>
</dbReference>
<dbReference type="Proteomes" id="UP000198688">
    <property type="component" value="Chromosome I"/>
</dbReference>
<reference evidence="1 2" key="1">
    <citation type="submission" date="2016-10" db="EMBL/GenBank/DDBJ databases">
        <authorList>
            <person name="de Groot N.N."/>
        </authorList>
    </citation>
    <scope>NUCLEOTIDE SEQUENCE [LARGE SCALE GENOMIC DNA]</scope>
    <source>
        <strain evidence="1 2">DSM 43941</strain>
    </source>
</reference>
<evidence type="ECO:0000313" key="2">
    <source>
        <dbReference type="Proteomes" id="UP000198688"/>
    </source>
</evidence>
<proteinExistence type="predicted"/>